<reference evidence="2 3" key="1">
    <citation type="submission" date="2012-10" db="EMBL/GenBank/DDBJ databases">
        <authorList>
            <consortium name="Gibbon Genome Sequencing Consortium"/>
        </authorList>
    </citation>
    <scope>NUCLEOTIDE SEQUENCE [LARGE SCALE GENOMIC DNA]</scope>
</reference>
<sequence length="64" mass="7640">MGKFSFQMQCRARIKATLLPATLPFWQRFIKNSYFLHTLFSAVLSNSFWVQIFFGILLHSAYYR</sequence>
<organism evidence="2 3">
    <name type="scientific">Nomascus leucogenys</name>
    <name type="common">Northern white-cheeked gibbon</name>
    <name type="synonym">Hylobates leucogenys</name>
    <dbReference type="NCBI Taxonomy" id="61853"/>
    <lineage>
        <taxon>Eukaryota</taxon>
        <taxon>Metazoa</taxon>
        <taxon>Chordata</taxon>
        <taxon>Craniata</taxon>
        <taxon>Vertebrata</taxon>
        <taxon>Euteleostomi</taxon>
        <taxon>Mammalia</taxon>
        <taxon>Eutheria</taxon>
        <taxon>Euarchontoglires</taxon>
        <taxon>Primates</taxon>
        <taxon>Haplorrhini</taxon>
        <taxon>Catarrhini</taxon>
        <taxon>Hylobatidae</taxon>
        <taxon>Nomascus</taxon>
    </lineage>
</organism>
<dbReference type="InParanoid" id="A0A2I3GSJ6"/>
<keyword evidence="1" id="KW-0472">Membrane</keyword>
<proteinExistence type="predicted"/>
<dbReference type="Ensembl" id="ENSNLET00000045585.1">
    <property type="protein sequence ID" value="ENSNLEP00000034205.1"/>
    <property type="gene ID" value="ENSNLEG00000032402.1"/>
</dbReference>
<evidence type="ECO:0000313" key="2">
    <source>
        <dbReference type="Ensembl" id="ENSNLEP00000034205.1"/>
    </source>
</evidence>
<evidence type="ECO:0000256" key="1">
    <source>
        <dbReference type="SAM" id="Phobius"/>
    </source>
</evidence>
<protein>
    <submittedName>
        <fullName evidence="2">Uncharacterized protein</fullName>
    </submittedName>
</protein>
<dbReference type="GeneTree" id="ENSGT00910000147308"/>
<keyword evidence="1" id="KW-0812">Transmembrane</keyword>
<evidence type="ECO:0000313" key="3">
    <source>
        <dbReference type="Proteomes" id="UP000001073"/>
    </source>
</evidence>
<dbReference type="AlphaFoldDB" id="A0A2I3GSJ6"/>
<dbReference type="Proteomes" id="UP000001073">
    <property type="component" value="Chromosome 7b"/>
</dbReference>
<dbReference type="OMA" id="FIKNSCF"/>
<reference evidence="2" key="3">
    <citation type="submission" date="2025-09" db="UniProtKB">
        <authorList>
            <consortium name="Ensembl"/>
        </authorList>
    </citation>
    <scope>IDENTIFICATION</scope>
</reference>
<keyword evidence="1" id="KW-1133">Transmembrane helix</keyword>
<keyword evidence="3" id="KW-1185">Reference proteome</keyword>
<feature type="transmembrane region" description="Helical" evidence="1">
    <location>
        <begin position="34"/>
        <end position="58"/>
    </location>
</feature>
<reference evidence="2" key="2">
    <citation type="submission" date="2025-08" db="UniProtKB">
        <authorList>
            <consortium name="Ensembl"/>
        </authorList>
    </citation>
    <scope>IDENTIFICATION</scope>
</reference>
<accession>A0A2I3GSJ6</accession>
<dbReference type="EMBL" id="ADFV01024568">
    <property type="status" value="NOT_ANNOTATED_CDS"/>
    <property type="molecule type" value="Genomic_DNA"/>
</dbReference>
<name>A0A2I3GSJ6_NOMLE</name>